<dbReference type="InterPro" id="IPR050204">
    <property type="entry name" value="AraC_XylS_family_regulators"/>
</dbReference>
<evidence type="ECO:0000256" key="2">
    <source>
        <dbReference type="ARBA" id="ARBA00023125"/>
    </source>
</evidence>
<dbReference type="Proteomes" id="UP000186609">
    <property type="component" value="Chromosome"/>
</dbReference>
<evidence type="ECO:0000313" key="6">
    <source>
        <dbReference type="Proteomes" id="UP000186609"/>
    </source>
</evidence>
<proteinExistence type="predicted"/>
<dbReference type="InterPro" id="IPR009057">
    <property type="entry name" value="Homeodomain-like_sf"/>
</dbReference>
<name>A0A1P8K0P4_9BURK</name>
<dbReference type="EMBL" id="CP019236">
    <property type="protein sequence ID" value="APW39565.1"/>
    <property type="molecule type" value="Genomic_DNA"/>
</dbReference>
<dbReference type="PROSITE" id="PS00041">
    <property type="entry name" value="HTH_ARAC_FAMILY_1"/>
    <property type="match status" value="1"/>
</dbReference>
<accession>A0A1P8K0P4</accession>
<dbReference type="KEGG" id="rhy:RD110_22040"/>
<dbReference type="PROSITE" id="PS01124">
    <property type="entry name" value="HTH_ARAC_FAMILY_2"/>
    <property type="match status" value="1"/>
</dbReference>
<dbReference type="GO" id="GO:0003700">
    <property type="term" value="F:DNA-binding transcription factor activity"/>
    <property type="evidence" value="ECO:0007669"/>
    <property type="project" value="InterPro"/>
</dbReference>
<protein>
    <recommendedName>
        <fullName evidence="4">HTH araC/xylS-type domain-containing protein</fullName>
    </recommendedName>
</protein>
<dbReference type="InterPro" id="IPR020449">
    <property type="entry name" value="Tscrpt_reg_AraC-type_HTH"/>
</dbReference>
<keyword evidence="3" id="KW-0804">Transcription</keyword>
<sequence>MGPTSSGSSLALTELRYDANGFGFSKRMPRHDGYLITLSMTDVQRYETWIDGRQAFTASLSPGDVCVHDLRRGPAMFFADPFHLLAFLVPEGALREAGGSTLQVRDLAKDAVVHSLGRLLLPYLGAGAGENRSYINHLFLALRSHLAHAYSAQEEGGHRAGLAPWQHCRLHELFDRQPGESISLEKMARVCGLSPSGFLRAFKNAMGMPPQRWLRQRRVAQAQALLRQGGTALADIALCTGFSDQSHFTRVFSQQTGVSPGAWRRAQAMAAESGVARPACVPAYDVTTW</sequence>
<evidence type="ECO:0000259" key="4">
    <source>
        <dbReference type="PROSITE" id="PS01124"/>
    </source>
</evidence>
<dbReference type="InterPro" id="IPR018060">
    <property type="entry name" value="HTH_AraC"/>
</dbReference>
<dbReference type="PRINTS" id="PR00032">
    <property type="entry name" value="HTHARAC"/>
</dbReference>
<feature type="domain" description="HTH araC/xylS-type" evidence="4">
    <location>
        <begin position="168"/>
        <end position="266"/>
    </location>
</feature>
<gene>
    <name evidence="5" type="ORF">RD110_22040</name>
</gene>
<organism evidence="5 6">
    <name type="scientific">Rhodoferax koreensis</name>
    <dbReference type="NCBI Taxonomy" id="1842727"/>
    <lineage>
        <taxon>Bacteria</taxon>
        <taxon>Pseudomonadati</taxon>
        <taxon>Pseudomonadota</taxon>
        <taxon>Betaproteobacteria</taxon>
        <taxon>Burkholderiales</taxon>
        <taxon>Comamonadaceae</taxon>
        <taxon>Rhodoferax</taxon>
    </lineage>
</organism>
<dbReference type="GO" id="GO:0043565">
    <property type="term" value="F:sequence-specific DNA binding"/>
    <property type="evidence" value="ECO:0007669"/>
    <property type="project" value="InterPro"/>
</dbReference>
<keyword evidence="6" id="KW-1185">Reference proteome</keyword>
<dbReference type="Pfam" id="PF12833">
    <property type="entry name" value="HTH_18"/>
    <property type="match status" value="1"/>
</dbReference>
<dbReference type="SUPFAM" id="SSF46689">
    <property type="entry name" value="Homeodomain-like"/>
    <property type="match status" value="2"/>
</dbReference>
<keyword evidence="2" id="KW-0238">DNA-binding</keyword>
<dbReference type="InterPro" id="IPR018062">
    <property type="entry name" value="HTH_AraC-typ_CS"/>
</dbReference>
<evidence type="ECO:0000256" key="3">
    <source>
        <dbReference type="ARBA" id="ARBA00023163"/>
    </source>
</evidence>
<reference evidence="5 6" key="1">
    <citation type="submission" date="2017-01" db="EMBL/GenBank/DDBJ databases">
        <authorList>
            <person name="Mah S.A."/>
            <person name="Swanson W.J."/>
            <person name="Moy G.W."/>
            <person name="Vacquier V.D."/>
        </authorList>
    </citation>
    <scope>NUCLEOTIDE SEQUENCE [LARGE SCALE GENOMIC DNA]</scope>
    <source>
        <strain evidence="5 6">DCY110</strain>
    </source>
</reference>
<dbReference type="AlphaFoldDB" id="A0A1P8K0P4"/>
<dbReference type="PANTHER" id="PTHR46796:SF14">
    <property type="entry name" value="TRANSCRIPTIONAL REGULATORY PROTEIN"/>
    <property type="match status" value="1"/>
</dbReference>
<dbReference type="Gene3D" id="1.10.10.60">
    <property type="entry name" value="Homeodomain-like"/>
    <property type="match status" value="2"/>
</dbReference>
<dbReference type="SMART" id="SM00342">
    <property type="entry name" value="HTH_ARAC"/>
    <property type="match status" value="1"/>
</dbReference>
<dbReference type="STRING" id="1842727.RD110_22040"/>
<keyword evidence="1" id="KW-0805">Transcription regulation</keyword>
<dbReference type="PANTHER" id="PTHR46796">
    <property type="entry name" value="HTH-TYPE TRANSCRIPTIONAL ACTIVATOR RHAS-RELATED"/>
    <property type="match status" value="1"/>
</dbReference>
<evidence type="ECO:0000256" key="1">
    <source>
        <dbReference type="ARBA" id="ARBA00023015"/>
    </source>
</evidence>
<evidence type="ECO:0000313" key="5">
    <source>
        <dbReference type="EMBL" id="APW39565.1"/>
    </source>
</evidence>